<evidence type="ECO:0000313" key="2">
    <source>
        <dbReference type="EMBL" id="QNM08217.1"/>
    </source>
</evidence>
<dbReference type="InterPro" id="IPR011330">
    <property type="entry name" value="Glyco_hydro/deAcase_b/a-brl"/>
</dbReference>
<sequence length="243" mass="27381">MRKNHMMGVVLFGLVTMVALTLLYGIDLGRDLVQVNQNLSSETKFPVCSVQTEKQQMALSFDTVWGEGNIQEILAVLKRNGVKATFFVSGEWVEQYPDRVKEISEAGHELGNYGQSYADMRQLSDGECQEELMSVHNQVEKLTGYEMSLFRPPLGEYDNHVIENAERCGYRTVQGNVDSLDWKDYGVDSIIQTVLNHHDLGKGSIVIFRSSAMYTAEALEEIIAELQSRGFDLVPVSRLFDSK</sequence>
<feature type="domain" description="NodB homology" evidence="1">
    <location>
        <begin position="55"/>
        <end position="234"/>
    </location>
</feature>
<dbReference type="PANTHER" id="PTHR10587:SF128">
    <property type="entry name" value="POLYSACCHARIDE DEACETYLASE PDAB-RELATED"/>
    <property type="match status" value="1"/>
</dbReference>
<dbReference type="AlphaFoldDB" id="A0A7G9GBN5"/>
<keyword evidence="3" id="KW-1185">Reference proteome</keyword>
<evidence type="ECO:0000259" key="1">
    <source>
        <dbReference type="PROSITE" id="PS51677"/>
    </source>
</evidence>
<dbReference type="PROSITE" id="PS51677">
    <property type="entry name" value="NODB"/>
    <property type="match status" value="1"/>
</dbReference>
<dbReference type="Proteomes" id="UP000515860">
    <property type="component" value="Chromosome"/>
</dbReference>
<dbReference type="Gene3D" id="3.20.20.370">
    <property type="entry name" value="Glycoside hydrolase/deacetylase"/>
    <property type="match status" value="1"/>
</dbReference>
<dbReference type="GO" id="GO:0016810">
    <property type="term" value="F:hydrolase activity, acting on carbon-nitrogen (but not peptide) bonds"/>
    <property type="evidence" value="ECO:0007669"/>
    <property type="project" value="InterPro"/>
</dbReference>
<gene>
    <name evidence="2" type="ORF">H9Q79_15195</name>
</gene>
<reference evidence="2 3" key="1">
    <citation type="submission" date="2020-08" db="EMBL/GenBank/DDBJ databases">
        <authorList>
            <person name="Liu C."/>
            <person name="Sun Q."/>
        </authorList>
    </citation>
    <scope>NUCLEOTIDE SEQUENCE [LARGE SCALE GENOMIC DNA]</scope>
    <source>
        <strain evidence="2 3">NSJ-29</strain>
    </source>
</reference>
<dbReference type="InterPro" id="IPR002509">
    <property type="entry name" value="NODB_dom"/>
</dbReference>
<organism evidence="2 3">
    <name type="scientific">Wansuia hejianensis</name>
    <dbReference type="NCBI Taxonomy" id="2763667"/>
    <lineage>
        <taxon>Bacteria</taxon>
        <taxon>Bacillati</taxon>
        <taxon>Bacillota</taxon>
        <taxon>Clostridia</taxon>
        <taxon>Lachnospirales</taxon>
        <taxon>Lachnospiraceae</taxon>
        <taxon>Wansuia</taxon>
    </lineage>
</organism>
<accession>A0A7G9GBN5</accession>
<dbReference type="GO" id="GO:0005975">
    <property type="term" value="P:carbohydrate metabolic process"/>
    <property type="evidence" value="ECO:0007669"/>
    <property type="project" value="InterPro"/>
</dbReference>
<dbReference type="EMBL" id="CP060635">
    <property type="protein sequence ID" value="QNM08217.1"/>
    <property type="molecule type" value="Genomic_DNA"/>
</dbReference>
<dbReference type="KEGG" id="whj:H9Q79_15195"/>
<dbReference type="Pfam" id="PF01522">
    <property type="entry name" value="Polysacc_deac_1"/>
    <property type="match status" value="1"/>
</dbReference>
<proteinExistence type="predicted"/>
<name>A0A7G9GBN5_9FIRM</name>
<dbReference type="SUPFAM" id="SSF88713">
    <property type="entry name" value="Glycoside hydrolase/deacetylase"/>
    <property type="match status" value="1"/>
</dbReference>
<dbReference type="GO" id="GO:0016020">
    <property type="term" value="C:membrane"/>
    <property type="evidence" value="ECO:0007669"/>
    <property type="project" value="TreeGrafter"/>
</dbReference>
<protein>
    <submittedName>
        <fullName evidence="2">Polysaccharide deacetylase family protein</fullName>
    </submittedName>
</protein>
<evidence type="ECO:0000313" key="3">
    <source>
        <dbReference type="Proteomes" id="UP000515860"/>
    </source>
</evidence>
<dbReference type="InterPro" id="IPR050248">
    <property type="entry name" value="Polysacc_deacetylase_ArnD"/>
</dbReference>
<dbReference type="RefSeq" id="WP_118648313.1">
    <property type="nucleotide sequence ID" value="NZ_CP060635.1"/>
</dbReference>
<dbReference type="PANTHER" id="PTHR10587">
    <property type="entry name" value="GLYCOSYL TRANSFERASE-RELATED"/>
    <property type="match status" value="1"/>
</dbReference>